<dbReference type="SUPFAM" id="SSF53335">
    <property type="entry name" value="S-adenosyl-L-methionine-dependent methyltransferases"/>
    <property type="match status" value="1"/>
</dbReference>
<gene>
    <name evidence="1" type="ORF">HGH92_26395</name>
</gene>
<sequence length="289" mass="33411">MEKQPRDYSTISPSAKALLLMKGLTDIPFAREAAQLMLAPEPYVPDYDKKEPWYWGRVVHFENRYHSIDQLLQGIPHQNILELSSGFSFRGLAAVQQQPIHYIDTDLPDLIVTKQRFLHDLLQHLPPAKGQLDTLPLNALDEQQFMAVISRFADGPLAIVNEGLLMYLDQQEKSLLCSLIRKTLEARGGYWITADVYIKRNYESDQASGTEDQLTSFFAQHRINDNMFDNFDAAAAFFHEEGFEIDKEARTDYSRLTTFNHLMKNTDPAMLEKMRQRGKTQATWRLRLR</sequence>
<reference evidence="1 2" key="1">
    <citation type="submission" date="2020-04" db="EMBL/GenBank/DDBJ databases">
        <authorList>
            <person name="Yin C."/>
        </authorList>
    </citation>
    <scope>NUCLEOTIDE SEQUENCE [LARGE SCALE GENOMIC DNA]</scope>
    <source>
        <strain evidence="1 2">Ae27</strain>
    </source>
</reference>
<dbReference type="RefSeq" id="WP_168873805.1">
    <property type="nucleotide sequence ID" value="NZ_JABAIA010000003.1"/>
</dbReference>
<dbReference type="InterPro" id="IPR029063">
    <property type="entry name" value="SAM-dependent_MTases_sf"/>
</dbReference>
<evidence type="ECO:0008006" key="3">
    <source>
        <dbReference type="Google" id="ProtNLM"/>
    </source>
</evidence>
<proteinExistence type="predicted"/>
<dbReference type="Gene3D" id="3.40.50.150">
    <property type="entry name" value="Vaccinia Virus protein VP39"/>
    <property type="match status" value="1"/>
</dbReference>
<organism evidence="1 2">
    <name type="scientific">Chitinophaga varians</name>
    <dbReference type="NCBI Taxonomy" id="2202339"/>
    <lineage>
        <taxon>Bacteria</taxon>
        <taxon>Pseudomonadati</taxon>
        <taxon>Bacteroidota</taxon>
        <taxon>Chitinophagia</taxon>
        <taxon>Chitinophagales</taxon>
        <taxon>Chitinophagaceae</taxon>
        <taxon>Chitinophaga</taxon>
    </lineage>
</organism>
<comment type="caution">
    <text evidence="1">The sequence shown here is derived from an EMBL/GenBank/DDBJ whole genome shotgun (WGS) entry which is preliminary data.</text>
</comment>
<accession>A0A847S0K5</accession>
<evidence type="ECO:0000313" key="1">
    <source>
        <dbReference type="EMBL" id="NLR67864.1"/>
    </source>
</evidence>
<protein>
    <recommendedName>
        <fullName evidence="3">Leucine carboxyl methyltransferase</fullName>
    </recommendedName>
</protein>
<keyword evidence="2" id="KW-1185">Reference proteome</keyword>
<name>A0A847S0K5_9BACT</name>
<dbReference type="AlphaFoldDB" id="A0A847S0K5"/>
<evidence type="ECO:0000313" key="2">
    <source>
        <dbReference type="Proteomes" id="UP000570474"/>
    </source>
</evidence>
<dbReference type="EMBL" id="JABAIA010000003">
    <property type="protein sequence ID" value="NLR67864.1"/>
    <property type="molecule type" value="Genomic_DNA"/>
</dbReference>
<dbReference type="Proteomes" id="UP000570474">
    <property type="component" value="Unassembled WGS sequence"/>
</dbReference>